<reference evidence="1 2" key="1">
    <citation type="journal article" date="2018" name="Evol. Lett.">
        <title>Horizontal gene cluster transfer increased hallucinogenic mushroom diversity.</title>
        <authorList>
            <person name="Reynolds H.T."/>
            <person name="Vijayakumar V."/>
            <person name="Gluck-Thaler E."/>
            <person name="Korotkin H.B."/>
            <person name="Matheny P.B."/>
            <person name="Slot J.C."/>
        </authorList>
    </citation>
    <scope>NUCLEOTIDE SEQUENCE [LARGE SCALE GENOMIC DNA]</scope>
    <source>
        <strain evidence="1 2">2631</strain>
    </source>
</reference>
<organism evidence="1 2">
    <name type="scientific">Psilocybe cyanescens</name>
    <dbReference type="NCBI Taxonomy" id="93625"/>
    <lineage>
        <taxon>Eukaryota</taxon>
        <taxon>Fungi</taxon>
        <taxon>Dikarya</taxon>
        <taxon>Basidiomycota</taxon>
        <taxon>Agaricomycotina</taxon>
        <taxon>Agaricomycetes</taxon>
        <taxon>Agaricomycetidae</taxon>
        <taxon>Agaricales</taxon>
        <taxon>Agaricineae</taxon>
        <taxon>Strophariaceae</taxon>
        <taxon>Psilocybe</taxon>
    </lineage>
</organism>
<dbReference type="OrthoDB" id="5422905at2759"/>
<name>A0A409VWS0_PSICY</name>
<gene>
    <name evidence="1" type="ORF">CVT25_010772</name>
</gene>
<dbReference type="AlphaFoldDB" id="A0A409VWS0"/>
<evidence type="ECO:0000313" key="1">
    <source>
        <dbReference type="EMBL" id="PPQ70670.1"/>
    </source>
</evidence>
<proteinExistence type="predicted"/>
<evidence type="ECO:0000313" key="2">
    <source>
        <dbReference type="Proteomes" id="UP000283269"/>
    </source>
</evidence>
<dbReference type="EMBL" id="NHYD01003894">
    <property type="protein sequence ID" value="PPQ70670.1"/>
    <property type="molecule type" value="Genomic_DNA"/>
</dbReference>
<keyword evidence="2" id="KW-1185">Reference proteome</keyword>
<comment type="caution">
    <text evidence="1">The sequence shown here is derived from an EMBL/GenBank/DDBJ whole genome shotgun (WGS) entry which is preliminary data.</text>
</comment>
<dbReference type="Proteomes" id="UP000283269">
    <property type="component" value="Unassembled WGS sequence"/>
</dbReference>
<protein>
    <submittedName>
        <fullName evidence="1">Uncharacterized protein</fullName>
    </submittedName>
</protein>
<sequence length="160" mass="18289">MSETTERPTVAFISGPIQPPAGYFDLHYMPMLIEAISYGHSFVVGPAPGIDTESLRYLVAAGVKPDKITVYLARFEERILADGIQWFMDLGGNIQVEGGTTEERDAAMTRDSDYDILRYMSVEEQKNLYGRFYYPRISQTEKNERRRKGLPRHVNPEYVT</sequence>
<accession>A0A409VWS0</accession>
<dbReference type="InParanoid" id="A0A409VWS0"/>